<comment type="caution">
    <text evidence="3">The sequence shown here is derived from an EMBL/GenBank/DDBJ whole genome shotgun (WGS) entry which is preliminary data.</text>
</comment>
<proteinExistence type="predicted"/>
<dbReference type="EMBL" id="QUNO01000008">
    <property type="protein sequence ID" value="REH44925.1"/>
    <property type="molecule type" value="Genomic_DNA"/>
</dbReference>
<reference evidence="3 4" key="1">
    <citation type="submission" date="2018-08" db="EMBL/GenBank/DDBJ databases">
        <title>Genomic Encyclopedia of Archaeal and Bacterial Type Strains, Phase II (KMG-II): from individual species to whole genera.</title>
        <authorList>
            <person name="Goeker M."/>
        </authorList>
    </citation>
    <scope>NUCLEOTIDE SEQUENCE [LARGE SCALE GENOMIC DNA]</scope>
    <source>
        <strain evidence="3 4">DSM 45791</strain>
    </source>
</reference>
<accession>A0A3E0HGI3</accession>
<dbReference type="AlphaFoldDB" id="A0A3E0HGI3"/>
<gene>
    <name evidence="3" type="ORF">BCF44_108406</name>
</gene>
<sequence>MNEQELRGALRDAMAEVVPPRPVTANSALTRAHRAQRRRRANLAGIGVGAVVVALVAGAVTLNSHPWEGTAEPSPPSNTHTSAPPLTGGESDNAPVGSPEYARGKNLLAAVPAALPSGLVPASGQQLTGAKFDPRRHEEIQAGPSKQWIYRAREPVARPGQPGVGEVDVQVFGPGNGLPIDVCAAAQNLTHGAACTLKQVGGKSVALVSHPDDTRLGAAAVYRYADGTVVGVVHSSSVYGAGLPGLAQPPLTDDQLANLALSPGFKVV</sequence>
<keyword evidence="4" id="KW-1185">Reference proteome</keyword>
<keyword evidence="2" id="KW-0812">Transmembrane</keyword>
<name>A0A3E0HGI3_9PSEU</name>
<protein>
    <submittedName>
        <fullName evidence="3">Uncharacterized protein</fullName>
    </submittedName>
</protein>
<feature type="region of interest" description="Disordered" evidence="1">
    <location>
        <begin position="66"/>
        <end position="100"/>
    </location>
</feature>
<dbReference type="RefSeq" id="WP_116176821.1">
    <property type="nucleotide sequence ID" value="NZ_CP144375.1"/>
</dbReference>
<keyword evidence="2" id="KW-1133">Transmembrane helix</keyword>
<dbReference type="Proteomes" id="UP000256269">
    <property type="component" value="Unassembled WGS sequence"/>
</dbReference>
<evidence type="ECO:0000313" key="4">
    <source>
        <dbReference type="Proteomes" id="UP000256269"/>
    </source>
</evidence>
<evidence type="ECO:0000256" key="1">
    <source>
        <dbReference type="SAM" id="MobiDB-lite"/>
    </source>
</evidence>
<evidence type="ECO:0000313" key="3">
    <source>
        <dbReference type="EMBL" id="REH44925.1"/>
    </source>
</evidence>
<feature type="transmembrane region" description="Helical" evidence="2">
    <location>
        <begin position="41"/>
        <end position="62"/>
    </location>
</feature>
<evidence type="ECO:0000256" key="2">
    <source>
        <dbReference type="SAM" id="Phobius"/>
    </source>
</evidence>
<dbReference type="OrthoDB" id="3821205at2"/>
<keyword evidence="2" id="KW-0472">Membrane</keyword>
<organism evidence="3 4">
    <name type="scientific">Kutzneria buriramensis</name>
    <dbReference type="NCBI Taxonomy" id="1045776"/>
    <lineage>
        <taxon>Bacteria</taxon>
        <taxon>Bacillati</taxon>
        <taxon>Actinomycetota</taxon>
        <taxon>Actinomycetes</taxon>
        <taxon>Pseudonocardiales</taxon>
        <taxon>Pseudonocardiaceae</taxon>
        <taxon>Kutzneria</taxon>
    </lineage>
</organism>